<feature type="transmembrane region" description="Helical" evidence="1">
    <location>
        <begin position="260"/>
        <end position="285"/>
    </location>
</feature>
<dbReference type="RefSeq" id="WP_316869422.1">
    <property type="nucleotide sequence ID" value="NZ_CATWAF010000002.1"/>
</dbReference>
<evidence type="ECO:0000256" key="1">
    <source>
        <dbReference type="SAM" id="Phobius"/>
    </source>
</evidence>
<keyword evidence="3" id="KW-1185">Reference proteome</keyword>
<keyword evidence="1" id="KW-0812">Transmembrane</keyword>
<accession>A0AAD2EPT5</accession>
<feature type="transmembrane region" description="Helical" evidence="1">
    <location>
        <begin position="355"/>
        <end position="373"/>
    </location>
</feature>
<keyword evidence="1" id="KW-0472">Membrane</keyword>
<comment type="caution">
    <text evidence="2">The sequence shown here is derived from an EMBL/GenBank/DDBJ whole genome shotgun (WGS) entry which is preliminary data.</text>
</comment>
<reference evidence="2 3" key="1">
    <citation type="submission" date="2023-07" db="EMBL/GenBank/DDBJ databases">
        <authorList>
            <person name="Peeters C."/>
        </authorList>
    </citation>
    <scope>NUCLEOTIDE SEQUENCE [LARGE SCALE GENOMIC DNA]</scope>
    <source>
        <strain evidence="2 3">LMG 18091</strain>
    </source>
</reference>
<evidence type="ECO:0000313" key="3">
    <source>
        <dbReference type="Proteomes" id="UP001189915"/>
    </source>
</evidence>
<protein>
    <submittedName>
        <fullName evidence="2">Uncharacterized protein</fullName>
    </submittedName>
</protein>
<evidence type="ECO:0000313" key="2">
    <source>
        <dbReference type="EMBL" id="CAJ0693293.1"/>
    </source>
</evidence>
<proteinExistence type="predicted"/>
<sequence length="429" mass="48249">MAGPFEDKSADAMLKDIRKQFADHRATRDNHPLHWGQFLDNAAQQAQVGLYGGVAACLAFTADGRAHDLSAIQARNDLIAYWGKRSDPNDQEPENNLRQNVRLAFLLLAVAFGQKFTDATVADVWSLLKHRRLPTDGLWCDATPQAGSTHPAEYSSAIILIILAIVRRTAEGTDAEFAELDTVRLEAGKKLQNAYLGERKKSRQYKIAVLTAIMLNVQKRSDGKVKSDLNDICLKPIDIRQRYTHFFDYQKRDNTQSRDYLILPVNLLGAFLLYGEGLPAAHYFYAIRVLKALSDSLEKSANQLFMEGERPSTLEQGIVVATLEAWIQKKNRKKGQFWWPWICWQTSKERDFNRWTALVFLVPLYGPVAFSAAGETLSSFLTERGLFLGLLPWIAAFQLPKWALAGLALVAGVIAKPQDLIRVFVGKKK</sequence>
<dbReference type="Proteomes" id="UP001189915">
    <property type="component" value="Unassembled WGS sequence"/>
</dbReference>
<organism evidence="2 3">
    <name type="scientific">Ralstonia wenshanensis</name>
    <dbReference type="NCBI Taxonomy" id="2842456"/>
    <lineage>
        <taxon>Bacteria</taxon>
        <taxon>Pseudomonadati</taxon>
        <taxon>Pseudomonadota</taxon>
        <taxon>Betaproteobacteria</taxon>
        <taxon>Burkholderiales</taxon>
        <taxon>Burkholderiaceae</taxon>
        <taxon>Ralstonia</taxon>
    </lineage>
</organism>
<name>A0AAD2EPT5_9RALS</name>
<keyword evidence="1" id="KW-1133">Transmembrane helix</keyword>
<feature type="transmembrane region" description="Helical" evidence="1">
    <location>
        <begin position="393"/>
        <end position="415"/>
    </location>
</feature>
<gene>
    <name evidence="2" type="ORF">LMG18091_01757</name>
</gene>
<dbReference type="EMBL" id="CATWAF010000002">
    <property type="protein sequence ID" value="CAJ0693293.1"/>
    <property type="molecule type" value="Genomic_DNA"/>
</dbReference>
<dbReference type="AlphaFoldDB" id="A0AAD2EPT5"/>